<evidence type="ECO:0000313" key="2">
    <source>
        <dbReference type="EMBL" id="MBA6152599.1"/>
    </source>
</evidence>
<sequence>MKNSFIILILISVLCFNCDKRQTKKEALEQSISEFNQKHRVLETVKYHPEAHVEIVTDTLIANTTNVHIKNYSLSDNQILILSSTNSNLGEVNYHRVFESEVVISKASKDIFRTHISAMQFKGNSTDQFWNNATLQHVWLNQELSTVDDIKLEMSFINPRNMAFKMYRISIDGYGQKSFKLIEERG</sequence>
<comment type="caution">
    <text evidence="2">The sequence shown here is derived from an EMBL/GenBank/DDBJ whole genome shotgun (WGS) entry which is preliminary data.</text>
</comment>
<organism evidence="2 3">
    <name type="scientific">Gelidibacter maritimus</name>
    <dbReference type="NCBI Taxonomy" id="2761487"/>
    <lineage>
        <taxon>Bacteria</taxon>
        <taxon>Pseudomonadati</taxon>
        <taxon>Bacteroidota</taxon>
        <taxon>Flavobacteriia</taxon>
        <taxon>Flavobacteriales</taxon>
        <taxon>Flavobacteriaceae</taxon>
        <taxon>Gelidibacter</taxon>
    </lineage>
</organism>
<keyword evidence="3" id="KW-1185">Reference proteome</keyword>
<gene>
    <name evidence="2" type="ORF">H3Z82_07660</name>
</gene>
<accession>A0A7W2M4K1</accession>
<dbReference type="RefSeq" id="WP_182204411.1">
    <property type="nucleotide sequence ID" value="NZ_JACGLT010000004.1"/>
</dbReference>
<feature type="coiled-coil region" evidence="1">
    <location>
        <begin position="18"/>
        <end position="45"/>
    </location>
</feature>
<protein>
    <submittedName>
        <fullName evidence="2">Uncharacterized protein</fullName>
    </submittedName>
</protein>
<keyword evidence="1" id="KW-0175">Coiled coil</keyword>
<dbReference type="AlphaFoldDB" id="A0A7W2M4K1"/>
<evidence type="ECO:0000313" key="3">
    <source>
        <dbReference type="Proteomes" id="UP000541857"/>
    </source>
</evidence>
<reference evidence="2 3" key="1">
    <citation type="submission" date="2020-07" db="EMBL/GenBank/DDBJ databases">
        <title>Bacterium isolated from marine sediment.</title>
        <authorList>
            <person name="Shang D."/>
        </authorList>
    </citation>
    <scope>NUCLEOTIDE SEQUENCE [LARGE SCALE GENOMIC DNA]</scope>
    <source>
        <strain evidence="2 3">F6074</strain>
    </source>
</reference>
<evidence type="ECO:0000256" key="1">
    <source>
        <dbReference type="SAM" id="Coils"/>
    </source>
</evidence>
<proteinExistence type="predicted"/>
<dbReference type="Proteomes" id="UP000541857">
    <property type="component" value="Unassembled WGS sequence"/>
</dbReference>
<dbReference type="EMBL" id="JACGLT010000004">
    <property type="protein sequence ID" value="MBA6152599.1"/>
    <property type="molecule type" value="Genomic_DNA"/>
</dbReference>
<name>A0A7W2M4K1_9FLAO</name>